<dbReference type="Pfam" id="PF00486">
    <property type="entry name" value="Trans_reg_C"/>
    <property type="match status" value="1"/>
</dbReference>
<evidence type="ECO:0000259" key="6">
    <source>
        <dbReference type="PROSITE" id="PS51755"/>
    </source>
</evidence>
<feature type="DNA-binding region" description="OmpR/PhoB-type" evidence="5">
    <location>
        <begin position="1"/>
        <end position="94"/>
    </location>
</feature>
<sequence length="920" mass="98493">MAVEFRLLGEVEAVVDGERLELGHGRQRCVLAVLLADANRAVPADRVLERVWGDRPPDGARGVLRTYLCRLRRALAPVTEVAIVRRPDGYALTVDPEAVDLHRFGSLLARARAAGDDDTAVDLFDRALGLWRGEPFGVADTPWLNAVREGLLDQWRAATLDRNDAGLRAGRHGRLLPDILAFADAHPLDERLAAQIMLAHYRCGRRADALAAYQRTRRLLRDNLGVDPGTALQALHQQVLAGHPALEATATAATPVPRQLPAPPSRFTGRSAALAELDAALDAPAATVVISAIAGAGGIGKTWLALRWAHDNAARFPDGQLYVNLRGFDPAGEPVTAAAAVRGFLEALGVTESGMPAELDGRVGLYRSLIAARRMLIVVDNARDAGQVVPLLPGAAPCVVLVTSRCRLIGLISAYGARPLTLDVLTGAESRQLLADRVGADRTAAEPEATAALLRWCAGLPLALSIVAARAASSPELPLAALADELRDAASRLDALDGGEVAVSVRAVLSVSHRALTPGAARLFGLMGLCPGPDLALPAVASLAALPVARAANLLRELVAGHLVQTPSAGRYRMHDLVRLFAAERIAGDEQATAVRRILDHYAHTAANADRLLAPNRDPIAPGAPMPGVVPESFDDHGAAHAWFAAQHTGLRAAVDCAADAGLDPYVCRLAWGLTTFLDRAGHWQDRLAVHTAALAAAGRLNDVRAQAHAHREVALAYVWPRRHEEADRHLRRALELFRVLRCARGQADTERSLARVRARQGRHREALPHDREALALYRITGNRPGEAVALNAIGWHYAHLGEPQRALTYCAESLALHEELADRHGTANTLDSLGYAYHRLGRHLEAGGYFRAAAGLFDELGDRYRQGATYARLGDAHAAAGDTAAAHRAWRRALGILMGLGHPEAHAVREKLSPAQLTV</sequence>
<name>A0A2T0RNZ6_9ACTN</name>
<keyword evidence="3 5" id="KW-0238">DNA-binding</keyword>
<dbReference type="InterPro" id="IPR027417">
    <property type="entry name" value="P-loop_NTPase"/>
</dbReference>
<dbReference type="PROSITE" id="PS51755">
    <property type="entry name" value="OMPR_PHOB"/>
    <property type="match status" value="1"/>
</dbReference>
<dbReference type="InterPro" id="IPR016032">
    <property type="entry name" value="Sig_transdc_resp-reg_C-effctor"/>
</dbReference>
<evidence type="ECO:0000256" key="5">
    <source>
        <dbReference type="PROSITE-ProRule" id="PRU01091"/>
    </source>
</evidence>
<dbReference type="Gene3D" id="3.40.50.300">
    <property type="entry name" value="P-loop containing nucleotide triphosphate hydrolases"/>
    <property type="match status" value="1"/>
</dbReference>
<dbReference type="AlphaFoldDB" id="A0A2T0RNZ6"/>
<feature type="domain" description="OmpR/PhoB-type" evidence="6">
    <location>
        <begin position="1"/>
        <end position="94"/>
    </location>
</feature>
<keyword evidence="8" id="KW-1185">Reference proteome</keyword>
<dbReference type="GO" id="GO:0003677">
    <property type="term" value="F:DNA binding"/>
    <property type="evidence" value="ECO:0007669"/>
    <property type="project" value="UniProtKB-UniRule"/>
</dbReference>
<dbReference type="Gene3D" id="1.25.40.10">
    <property type="entry name" value="Tetratricopeptide repeat domain"/>
    <property type="match status" value="2"/>
</dbReference>
<protein>
    <submittedName>
        <fullName evidence="7">DNA-binding SARP family transcriptional activator</fullName>
    </submittedName>
</protein>
<dbReference type="InterPro" id="IPR051677">
    <property type="entry name" value="AfsR-DnrI-RedD_regulator"/>
</dbReference>
<organism evidence="7 8">
    <name type="scientific">Pseudosporangium ferrugineum</name>
    <dbReference type="NCBI Taxonomy" id="439699"/>
    <lineage>
        <taxon>Bacteria</taxon>
        <taxon>Bacillati</taxon>
        <taxon>Actinomycetota</taxon>
        <taxon>Actinomycetes</taxon>
        <taxon>Micromonosporales</taxon>
        <taxon>Micromonosporaceae</taxon>
        <taxon>Pseudosporangium</taxon>
    </lineage>
</organism>
<dbReference type="GO" id="GO:0043531">
    <property type="term" value="F:ADP binding"/>
    <property type="evidence" value="ECO:0007669"/>
    <property type="project" value="InterPro"/>
</dbReference>
<dbReference type="PANTHER" id="PTHR35807:SF1">
    <property type="entry name" value="TRANSCRIPTIONAL REGULATOR REDD"/>
    <property type="match status" value="1"/>
</dbReference>
<dbReference type="InterPro" id="IPR001867">
    <property type="entry name" value="OmpR/PhoB-type_DNA-bd"/>
</dbReference>
<dbReference type="SMART" id="SM00028">
    <property type="entry name" value="TPR"/>
    <property type="match status" value="6"/>
</dbReference>
<evidence type="ECO:0000256" key="3">
    <source>
        <dbReference type="ARBA" id="ARBA00023125"/>
    </source>
</evidence>
<comment type="similarity">
    <text evidence="1">Belongs to the AfsR/DnrI/RedD regulatory family.</text>
</comment>
<proteinExistence type="inferred from homology"/>
<accession>A0A2T0RNZ6</accession>
<evidence type="ECO:0000256" key="1">
    <source>
        <dbReference type="ARBA" id="ARBA00005820"/>
    </source>
</evidence>
<evidence type="ECO:0000313" key="7">
    <source>
        <dbReference type="EMBL" id="PRY22915.1"/>
    </source>
</evidence>
<evidence type="ECO:0000313" key="8">
    <source>
        <dbReference type="Proteomes" id="UP000239209"/>
    </source>
</evidence>
<evidence type="ECO:0000256" key="2">
    <source>
        <dbReference type="ARBA" id="ARBA00023015"/>
    </source>
</evidence>
<keyword evidence="2" id="KW-0805">Transcription regulation</keyword>
<dbReference type="Pfam" id="PF13424">
    <property type="entry name" value="TPR_12"/>
    <property type="match status" value="1"/>
</dbReference>
<dbReference type="InterPro" id="IPR011990">
    <property type="entry name" value="TPR-like_helical_dom_sf"/>
</dbReference>
<gene>
    <name evidence="7" type="ORF">CLV70_116178</name>
</gene>
<dbReference type="OrthoDB" id="7628974at2"/>
<dbReference type="GO" id="GO:0006355">
    <property type="term" value="P:regulation of DNA-templated transcription"/>
    <property type="evidence" value="ECO:0007669"/>
    <property type="project" value="InterPro"/>
</dbReference>
<dbReference type="GO" id="GO:0000160">
    <property type="term" value="P:phosphorelay signal transduction system"/>
    <property type="evidence" value="ECO:0007669"/>
    <property type="project" value="InterPro"/>
</dbReference>
<dbReference type="Pfam" id="PF03704">
    <property type="entry name" value="BTAD"/>
    <property type="match status" value="1"/>
</dbReference>
<comment type="caution">
    <text evidence="7">The sequence shown here is derived from an EMBL/GenBank/DDBJ whole genome shotgun (WGS) entry which is preliminary data.</text>
</comment>
<dbReference type="SMART" id="SM00862">
    <property type="entry name" value="Trans_reg_C"/>
    <property type="match status" value="1"/>
</dbReference>
<dbReference type="InterPro" id="IPR019734">
    <property type="entry name" value="TPR_rpt"/>
</dbReference>
<dbReference type="Proteomes" id="UP000239209">
    <property type="component" value="Unassembled WGS sequence"/>
</dbReference>
<dbReference type="InterPro" id="IPR005158">
    <property type="entry name" value="BTAD"/>
</dbReference>
<dbReference type="CDD" id="cd15831">
    <property type="entry name" value="BTAD"/>
    <property type="match status" value="1"/>
</dbReference>
<dbReference type="PANTHER" id="PTHR35807">
    <property type="entry name" value="TRANSCRIPTIONAL REGULATOR REDD-RELATED"/>
    <property type="match status" value="1"/>
</dbReference>
<dbReference type="InterPro" id="IPR036388">
    <property type="entry name" value="WH-like_DNA-bd_sf"/>
</dbReference>
<dbReference type="EMBL" id="PVZG01000016">
    <property type="protein sequence ID" value="PRY22915.1"/>
    <property type="molecule type" value="Genomic_DNA"/>
</dbReference>
<reference evidence="7 8" key="1">
    <citation type="submission" date="2018-03" db="EMBL/GenBank/DDBJ databases">
        <title>Genomic Encyclopedia of Archaeal and Bacterial Type Strains, Phase II (KMG-II): from individual species to whole genera.</title>
        <authorList>
            <person name="Goeker M."/>
        </authorList>
    </citation>
    <scope>NUCLEOTIDE SEQUENCE [LARGE SCALE GENOMIC DNA]</scope>
    <source>
        <strain evidence="7 8">DSM 45348</strain>
    </source>
</reference>
<dbReference type="Gene3D" id="1.10.10.10">
    <property type="entry name" value="Winged helix-like DNA-binding domain superfamily/Winged helix DNA-binding domain"/>
    <property type="match status" value="1"/>
</dbReference>
<evidence type="ECO:0000256" key="4">
    <source>
        <dbReference type="ARBA" id="ARBA00023163"/>
    </source>
</evidence>
<keyword evidence="4" id="KW-0804">Transcription</keyword>
<dbReference type="SUPFAM" id="SSF48452">
    <property type="entry name" value="TPR-like"/>
    <property type="match status" value="2"/>
</dbReference>
<dbReference type="SMART" id="SM01043">
    <property type="entry name" value="BTAD"/>
    <property type="match status" value="1"/>
</dbReference>
<dbReference type="RefSeq" id="WP_106129850.1">
    <property type="nucleotide sequence ID" value="NZ_PVZG01000016.1"/>
</dbReference>
<dbReference type="PRINTS" id="PR00364">
    <property type="entry name" value="DISEASERSIST"/>
</dbReference>
<dbReference type="SUPFAM" id="SSF46894">
    <property type="entry name" value="C-terminal effector domain of the bipartite response regulators"/>
    <property type="match status" value="1"/>
</dbReference>
<dbReference type="SUPFAM" id="SSF52540">
    <property type="entry name" value="P-loop containing nucleoside triphosphate hydrolases"/>
    <property type="match status" value="1"/>
</dbReference>